<dbReference type="InterPro" id="IPR036291">
    <property type="entry name" value="NAD(P)-bd_dom_sf"/>
</dbReference>
<dbReference type="InterPro" id="IPR051604">
    <property type="entry name" value="Ergot_Alk_Oxidoreductase"/>
</dbReference>
<dbReference type="OrthoDB" id="3250520at2"/>
<dbReference type="PANTHER" id="PTHR43162">
    <property type="match status" value="1"/>
</dbReference>
<gene>
    <name evidence="2" type="ORF">CAG99_11410</name>
</gene>
<dbReference type="SUPFAM" id="SSF51735">
    <property type="entry name" value="NAD(P)-binding Rossmann-fold domains"/>
    <property type="match status" value="1"/>
</dbReference>
<dbReference type="Gene3D" id="3.40.50.720">
    <property type="entry name" value="NAD(P)-binding Rossmann-like Domain"/>
    <property type="match status" value="1"/>
</dbReference>
<proteinExistence type="predicted"/>
<dbReference type="Gene3D" id="3.90.25.10">
    <property type="entry name" value="UDP-galactose 4-epimerase, domain 1"/>
    <property type="match status" value="1"/>
</dbReference>
<protein>
    <submittedName>
        <fullName evidence="2">NAD(P)-dependent oxidoreductase</fullName>
    </submittedName>
</protein>
<reference evidence="2 3" key="1">
    <citation type="submission" date="2017-05" db="EMBL/GenBank/DDBJ databases">
        <title>Complete genome sequence of Streptomyces sp. SCSIO 03032 revealed the diverse biosynthetic pathways for its bioactive secondary metabolites.</title>
        <authorList>
            <person name="Ma L."/>
            <person name="Zhu Y."/>
            <person name="Zhang W."/>
            <person name="Zhang G."/>
            <person name="Tian X."/>
            <person name="Zhang S."/>
            <person name="Zhang C."/>
        </authorList>
    </citation>
    <scope>NUCLEOTIDE SEQUENCE [LARGE SCALE GENOMIC DNA]</scope>
    <source>
        <strain evidence="2 3">SCSIO 03032</strain>
    </source>
</reference>
<accession>A0A1W7CXD4</accession>
<dbReference type="KEGG" id="smao:CAG99_11410"/>
<evidence type="ECO:0000259" key="1">
    <source>
        <dbReference type="Pfam" id="PF13460"/>
    </source>
</evidence>
<sequence length="276" mass="29378">MSENSYLVLGGTGKTGRRVVRRLRAADLPVRVAARSGEVRFDWERRETWRPALDGAHAVYLVAPDDPGPVGEFVDLAVATGVRRFVVLSGRGADAAGGIGPSVGQVAAERAAMASGVEWTLLRPNNFNQNFTEDLWLQPLRAGRVALPIGDVPEPFIDAEDIAEVAVAALTGDRHAGQAYDLSGPAGPTWRGAVATIAEATGRDIVYEELTPERYRAELAAEGVPPAFVEALDGMFALHRSLLTAEAADGVRRVLGREPVAFGDWAARTAATGVWS</sequence>
<dbReference type="EMBL" id="CP021121">
    <property type="protein sequence ID" value="ARQ69396.1"/>
    <property type="molecule type" value="Genomic_DNA"/>
</dbReference>
<dbReference type="PANTHER" id="PTHR43162:SF1">
    <property type="entry name" value="PRESTALK A DIFFERENTIATION PROTEIN A"/>
    <property type="match status" value="1"/>
</dbReference>
<feature type="domain" description="NAD(P)-binding" evidence="1">
    <location>
        <begin position="10"/>
        <end position="171"/>
    </location>
</feature>
<dbReference type="Pfam" id="PF13460">
    <property type="entry name" value="NAD_binding_10"/>
    <property type="match status" value="1"/>
</dbReference>
<name>A0A1W7CXD4_9ACTN</name>
<dbReference type="RefSeq" id="WP_086159201.1">
    <property type="nucleotide sequence ID" value="NZ_CP021121.1"/>
</dbReference>
<keyword evidence="3" id="KW-1185">Reference proteome</keyword>
<dbReference type="Proteomes" id="UP000194218">
    <property type="component" value="Chromosome"/>
</dbReference>
<organism evidence="2 3">
    <name type="scientific">Streptomyces marincola</name>
    <dbReference type="NCBI Taxonomy" id="2878388"/>
    <lineage>
        <taxon>Bacteria</taxon>
        <taxon>Bacillati</taxon>
        <taxon>Actinomycetota</taxon>
        <taxon>Actinomycetes</taxon>
        <taxon>Kitasatosporales</taxon>
        <taxon>Streptomycetaceae</taxon>
        <taxon>Streptomyces</taxon>
    </lineage>
</organism>
<dbReference type="AlphaFoldDB" id="A0A1W7CXD4"/>
<evidence type="ECO:0000313" key="3">
    <source>
        <dbReference type="Proteomes" id="UP000194218"/>
    </source>
</evidence>
<dbReference type="InterPro" id="IPR016040">
    <property type="entry name" value="NAD(P)-bd_dom"/>
</dbReference>
<evidence type="ECO:0000313" key="2">
    <source>
        <dbReference type="EMBL" id="ARQ69396.1"/>
    </source>
</evidence>